<dbReference type="eggNOG" id="arCOG02089">
    <property type="taxonomic scope" value="Archaea"/>
</dbReference>
<proteinExistence type="predicted"/>
<dbReference type="PANTHER" id="PTHR35902">
    <property type="entry name" value="S-LAYER DOMAIN-LIKE PROTEIN-RELATED"/>
    <property type="match status" value="1"/>
</dbReference>
<protein>
    <recommendedName>
        <fullName evidence="4">S-layer domain-like protein</fullName>
    </recommendedName>
</protein>
<feature type="transmembrane region" description="Helical" evidence="1">
    <location>
        <begin position="785"/>
        <end position="803"/>
    </location>
</feature>
<dbReference type="Proteomes" id="UP000008138">
    <property type="component" value="Chromosome"/>
</dbReference>
<gene>
    <name evidence="2" type="ordered locus">TUZN_0273</name>
</gene>
<keyword evidence="3" id="KW-1185">Reference proteome</keyword>
<dbReference type="GeneID" id="10359820"/>
<dbReference type="KEGG" id="tuz:TUZN_0273"/>
<keyword evidence="1" id="KW-0812">Transmembrane</keyword>
<keyword evidence="1" id="KW-1133">Transmembrane helix</keyword>
<dbReference type="RefSeq" id="WP_013679107.1">
    <property type="nucleotide sequence ID" value="NC_015315.1"/>
</dbReference>
<evidence type="ECO:0008006" key="4">
    <source>
        <dbReference type="Google" id="ProtNLM"/>
    </source>
</evidence>
<evidence type="ECO:0000256" key="1">
    <source>
        <dbReference type="SAM" id="Phobius"/>
    </source>
</evidence>
<reference key="2">
    <citation type="submission" date="2011-03" db="EMBL/GenBank/DDBJ databases">
        <title>Complete genome sequence of the thermoacidophilic crenarchaeon Thermoproteus uzoniensis 768-20.</title>
        <authorList>
            <person name="Mardanov A.V."/>
            <person name="Gumerov V.M."/>
            <person name="Beletsky A.V."/>
            <person name="Prokofeva M.I."/>
            <person name="Bonch-Osmolovskaya E.A."/>
            <person name="Ravin N.V."/>
            <person name="Skryabin K.G."/>
        </authorList>
    </citation>
    <scope>NUCLEOTIDE SEQUENCE</scope>
    <source>
        <strain>768-20</strain>
    </source>
</reference>
<evidence type="ECO:0000313" key="3">
    <source>
        <dbReference type="Proteomes" id="UP000008138"/>
    </source>
</evidence>
<dbReference type="STRING" id="999630.TUZN_0273"/>
<name>F2L2A6_THEU7</name>
<evidence type="ECO:0000313" key="2">
    <source>
        <dbReference type="EMBL" id="AEA11771.1"/>
    </source>
</evidence>
<dbReference type="HOGENOM" id="CLU_389158_0_0_2"/>
<reference evidence="2 3" key="1">
    <citation type="journal article" date="2011" name="J. Bacteriol.">
        <title>Complete genome sequence of the thermoacidophilic crenarchaeon Thermoproteus uzoniensis 768-20.</title>
        <authorList>
            <person name="Mardanov A.V."/>
            <person name="Gumerov V.M."/>
            <person name="Beletsky A.V."/>
            <person name="Prokofeva M.I."/>
            <person name="Bonch-Osmolovskaya E.A."/>
            <person name="Ravin N.V."/>
            <person name="Skryabin K.G."/>
        </authorList>
    </citation>
    <scope>NUCLEOTIDE SEQUENCE [LARGE SCALE GENOMIC DNA]</scope>
    <source>
        <strain evidence="2 3">768-20</strain>
    </source>
</reference>
<dbReference type="OrthoDB" id="56770at2157"/>
<sequence length="816" mass="84886">MKRLVILLAAFLALAYLAHSQIVPSKTPQPPAQPPYIGITVLQNPPVAYPGTVVQLTVVLTSTAVVGPLDVYITSPNLSVLTGGSYHLAGLAPGTPVTLTAVVKVPFGTAPGNYGVTVGLVNPINDFQFESATYYVQVSPLSYDALVVPVVRGLLAPGQVVEIPIFFINPTVDVVKASAKLVGGPFTQFSNASLTCSAYVPPESNSTCVIPAVVERGLQPGSYTAVLNVTYLDTANNATVSFSKNFTVAVAQPVSFNVGLIPQGSIVPGLPTTLLVSISAGGLAQPTNVTVTPLNTSDISFISRPIKLPLLTSIQIPVEAIINRYGTITASFEICYYTNICAVENASLYVPAPNLAINVVQNPPWAYPGSIVQLTVTLATNQPVGPLTVYINSDKLEVLEGGVYNLPGMAPGAPVTLTALVEVPKDAAPGLYPLTVSAGGYTYEYHVDVRRPNFGVVVAANPPTAYPGAVVALNIVITSDAEMRGVSVNISTPLAVLEGASYYLPVLPSGNPVTLTSVLKVPGNAAPGDYPVYVSVDGSVYVSYVHVEPAAVIIQGVAMEPPVVVAGGLVPYIKAVVSVINTGLVPARGASISISGVPVVGNSTVNVGVLPPGQPIQIPFLINASALRPGQWTANVSVSWIGGEVSSAAPLTVLPKAELKVYYNVSNAQPGSTAVVTITVVNEGPVPAKMVTLQWTPNQVFQIHTPSSATPTANLLESSMRLLGDIYPGQSVTTTYLIDVSSNVPDGVYYATLVLEWNETGALAPVVETIQVPISVRSSVNLLEVGPLAAALLIVIVGVAVYLRRRRSGRSPPPPT</sequence>
<dbReference type="PANTHER" id="PTHR35902:SF3">
    <property type="entry name" value="NPCBM-ASSOCIATED, NEW3 DOMAIN OF ALPHA-GALACTOSIDASE"/>
    <property type="match status" value="1"/>
</dbReference>
<accession>F2L2A6</accession>
<dbReference type="AlphaFoldDB" id="F2L2A6"/>
<organism evidence="2 3">
    <name type="scientific">Thermoproteus uzoniensis (strain 768-20)</name>
    <dbReference type="NCBI Taxonomy" id="999630"/>
    <lineage>
        <taxon>Archaea</taxon>
        <taxon>Thermoproteota</taxon>
        <taxon>Thermoprotei</taxon>
        <taxon>Thermoproteales</taxon>
        <taxon>Thermoproteaceae</taxon>
        <taxon>Thermoproteus</taxon>
    </lineage>
</organism>
<keyword evidence="1" id="KW-0472">Membrane</keyword>
<dbReference type="EMBL" id="CP002590">
    <property type="protein sequence ID" value="AEA11771.1"/>
    <property type="molecule type" value="Genomic_DNA"/>
</dbReference>